<proteinExistence type="predicted"/>
<comment type="caution">
    <text evidence="1">The sequence shown here is derived from an EMBL/GenBank/DDBJ whole genome shotgun (WGS) entry which is preliminary data.</text>
</comment>
<evidence type="ECO:0000313" key="1">
    <source>
        <dbReference type="EMBL" id="GLS90472.1"/>
    </source>
</evidence>
<dbReference type="RefSeq" id="WP_284203600.1">
    <property type="nucleotide sequence ID" value="NZ_BSPQ01000004.1"/>
</dbReference>
<sequence>MKFSPCTSQCTSDGASCQGCGRTHIEIKETQALVAKLVAHLVDYNYDDAERFLALTSAKALKRANAILEDK</sequence>
<protein>
    <recommendedName>
        <fullName evidence="3">DUF1289 domain-containing protein</fullName>
    </recommendedName>
</protein>
<reference evidence="2" key="1">
    <citation type="journal article" date="2019" name="Int. J. Syst. Evol. Microbiol.">
        <title>The Global Catalogue of Microorganisms (GCM) 10K type strain sequencing project: providing services to taxonomists for standard genome sequencing and annotation.</title>
        <authorList>
            <consortium name="The Broad Institute Genomics Platform"/>
            <consortium name="The Broad Institute Genome Sequencing Center for Infectious Disease"/>
            <person name="Wu L."/>
            <person name="Ma J."/>
        </authorList>
    </citation>
    <scope>NUCLEOTIDE SEQUENCE [LARGE SCALE GENOMIC DNA]</scope>
    <source>
        <strain evidence="2">NBRC 103166</strain>
    </source>
</reference>
<gene>
    <name evidence="1" type="ORF">GCM10007916_15390</name>
</gene>
<dbReference type="EMBL" id="BSPQ01000004">
    <property type="protein sequence ID" value="GLS90472.1"/>
    <property type="molecule type" value="Genomic_DNA"/>
</dbReference>
<keyword evidence="2" id="KW-1185">Reference proteome</keyword>
<accession>A0ABQ6DZ89</accession>
<evidence type="ECO:0000313" key="2">
    <source>
        <dbReference type="Proteomes" id="UP001157353"/>
    </source>
</evidence>
<evidence type="ECO:0008006" key="3">
    <source>
        <dbReference type="Google" id="ProtNLM"/>
    </source>
</evidence>
<name>A0ABQ6DZ89_9GAMM</name>
<organism evidence="1 2">
    <name type="scientific">Psychromonas marina</name>
    <dbReference type="NCBI Taxonomy" id="88364"/>
    <lineage>
        <taxon>Bacteria</taxon>
        <taxon>Pseudomonadati</taxon>
        <taxon>Pseudomonadota</taxon>
        <taxon>Gammaproteobacteria</taxon>
        <taxon>Alteromonadales</taxon>
        <taxon>Psychromonadaceae</taxon>
        <taxon>Psychromonas</taxon>
    </lineage>
</organism>
<dbReference type="Proteomes" id="UP001157353">
    <property type="component" value="Unassembled WGS sequence"/>
</dbReference>